<keyword evidence="1" id="KW-1133">Transmembrane helix</keyword>
<organism evidence="2 3">
    <name type="scientific">Lipomyces tetrasporus</name>
    <dbReference type="NCBI Taxonomy" id="54092"/>
    <lineage>
        <taxon>Eukaryota</taxon>
        <taxon>Fungi</taxon>
        <taxon>Dikarya</taxon>
        <taxon>Ascomycota</taxon>
        <taxon>Saccharomycotina</taxon>
        <taxon>Lipomycetes</taxon>
        <taxon>Lipomycetales</taxon>
        <taxon>Lipomycetaceae</taxon>
        <taxon>Lipomyces</taxon>
    </lineage>
</organism>
<dbReference type="AlphaFoldDB" id="A0AAD7QKB7"/>
<sequence length="166" mass="19195">MALATVYCYTPAIRIWQSRSCHLDVPFGLKFATNLIPNIDPPFFSLFMAWESEVFQDDPELRGYLPAIGNAIWYCQYAWFPVVAFPAQDAPHYRWGYWAALALTIVNIISIYTMYLASKWDVRRRGLVMNKYGLYVEREDLVDYSASSLGDIKGPKFLNRSMRVAQ</sequence>
<dbReference type="InterPro" id="IPR036259">
    <property type="entry name" value="MFS_trans_sf"/>
</dbReference>
<keyword evidence="1" id="KW-0812">Transmembrane</keyword>
<comment type="caution">
    <text evidence="2">The sequence shown here is derived from an EMBL/GenBank/DDBJ whole genome shotgun (WGS) entry which is preliminary data.</text>
</comment>
<keyword evidence="1" id="KW-0472">Membrane</keyword>
<dbReference type="EMBL" id="JARPMG010000017">
    <property type="protein sequence ID" value="KAJ8096441.1"/>
    <property type="molecule type" value="Genomic_DNA"/>
</dbReference>
<dbReference type="Proteomes" id="UP001217417">
    <property type="component" value="Unassembled WGS sequence"/>
</dbReference>
<gene>
    <name evidence="2" type="ORF">POJ06DRAFT_48678</name>
</gene>
<name>A0AAD7QKB7_9ASCO</name>
<evidence type="ECO:0000313" key="2">
    <source>
        <dbReference type="EMBL" id="KAJ8096441.1"/>
    </source>
</evidence>
<evidence type="ECO:0000256" key="1">
    <source>
        <dbReference type="SAM" id="Phobius"/>
    </source>
</evidence>
<reference evidence="2" key="1">
    <citation type="submission" date="2023-03" db="EMBL/GenBank/DDBJ databases">
        <title>Near-Complete genome sequence of Lipomyces tetrasporous NRRL Y-64009, an oleaginous yeast capable of growing on lignocellulosic hydrolysates.</title>
        <authorList>
            <consortium name="Lawrence Berkeley National Laboratory"/>
            <person name="Jagtap S.S."/>
            <person name="Liu J.-J."/>
            <person name="Walukiewicz H.E."/>
            <person name="Pangilinan J."/>
            <person name="Lipzen A."/>
            <person name="Ahrendt S."/>
            <person name="Koriabine M."/>
            <person name="Cobaugh K."/>
            <person name="Salamov A."/>
            <person name="Yoshinaga Y."/>
            <person name="Ng V."/>
            <person name="Daum C."/>
            <person name="Grigoriev I.V."/>
            <person name="Slininger P.J."/>
            <person name="Dien B.S."/>
            <person name="Jin Y.-S."/>
            <person name="Rao C.V."/>
        </authorList>
    </citation>
    <scope>NUCLEOTIDE SEQUENCE</scope>
    <source>
        <strain evidence="2">NRRL Y-64009</strain>
    </source>
</reference>
<feature type="transmembrane region" description="Helical" evidence="1">
    <location>
        <begin position="95"/>
        <end position="117"/>
    </location>
</feature>
<evidence type="ECO:0000313" key="3">
    <source>
        <dbReference type="Proteomes" id="UP001217417"/>
    </source>
</evidence>
<dbReference type="SUPFAM" id="SSF103473">
    <property type="entry name" value="MFS general substrate transporter"/>
    <property type="match status" value="1"/>
</dbReference>
<keyword evidence="3" id="KW-1185">Reference proteome</keyword>
<accession>A0AAD7QKB7</accession>
<proteinExistence type="predicted"/>
<protein>
    <submittedName>
        <fullName evidence="2">Uncharacterized protein</fullName>
    </submittedName>
</protein>
<dbReference type="RefSeq" id="XP_056039891.1">
    <property type="nucleotide sequence ID" value="XM_056191114.1"/>
</dbReference>
<dbReference type="GeneID" id="80886280"/>